<name>A0A0E9WUQ5_ANGAN</name>
<accession>A0A0E9WUQ5</accession>
<proteinExistence type="predicted"/>
<organism evidence="2">
    <name type="scientific">Anguilla anguilla</name>
    <name type="common">European freshwater eel</name>
    <name type="synonym">Muraena anguilla</name>
    <dbReference type="NCBI Taxonomy" id="7936"/>
    <lineage>
        <taxon>Eukaryota</taxon>
        <taxon>Metazoa</taxon>
        <taxon>Chordata</taxon>
        <taxon>Craniata</taxon>
        <taxon>Vertebrata</taxon>
        <taxon>Euteleostomi</taxon>
        <taxon>Actinopterygii</taxon>
        <taxon>Neopterygii</taxon>
        <taxon>Teleostei</taxon>
        <taxon>Anguilliformes</taxon>
        <taxon>Anguillidae</taxon>
        <taxon>Anguilla</taxon>
    </lineage>
</organism>
<evidence type="ECO:0000256" key="1">
    <source>
        <dbReference type="SAM" id="SignalP"/>
    </source>
</evidence>
<reference evidence="2" key="2">
    <citation type="journal article" date="2015" name="Fish Shellfish Immunol.">
        <title>Early steps in the European eel (Anguilla anguilla)-Vibrio vulnificus interaction in the gills: Role of the RtxA13 toxin.</title>
        <authorList>
            <person name="Callol A."/>
            <person name="Pajuelo D."/>
            <person name="Ebbesson L."/>
            <person name="Teles M."/>
            <person name="MacKenzie S."/>
            <person name="Amaro C."/>
        </authorList>
    </citation>
    <scope>NUCLEOTIDE SEQUENCE</scope>
</reference>
<dbReference type="AlphaFoldDB" id="A0A0E9WUQ5"/>
<feature type="signal peptide" evidence="1">
    <location>
        <begin position="1"/>
        <end position="17"/>
    </location>
</feature>
<keyword evidence="1" id="KW-0732">Signal</keyword>
<dbReference type="EMBL" id="GBXM01014435">
    <property type="protein sequence ID" value="JAH94142.1"/>
    <property type="molecule type" value="Transcribed_RNA"/>
</dbReference>
<feature type="chain" id="PRO_5002434609" evidence="1">
    <location>
        <begin position="18"/>
        <end position="58"/>
    </location>
</feature>
<evidence type="ECO:0000313" key="2">
    <source>
        <dbReference type="EMBL" id="JAH94142.1"/>
    </source>
</evidence>
<reference evidence="2" key="1">
    <citation type="submission" date="2014-11" db="EMBL/GenBank/DDBJ databases">
        <authorList>
            <person name="Amaro Gonzalez C."/>
        </authorList>
    </citation>
    <scope>NUCLEOTIDE SEQUENCE</scope>
</reference>
<sequence>MTKLSCILILCCQCALVHHPCQLLIMGNFLHDGLCKCVYHFVVLHFCEAGVRRTQDFF</sequence>
<protein>
    <submittedName>
        <fullName evidence="2">Uncharacterized protein</fullName>
    </submittedName>
</protein>